<proteinExistence type="predicted"/>
<organism evidence="3 4">
    <name type="scientific">Bacillus rhizoplanae</name>
    <dbReference type="NCBI Taxonomy" id="2880966"/>
    <lineage>
        <taxon>Bacteria</taxon>
        <taxon>Bacillati</taxon>
        <taxon>Bacillota</taxon>
        <taxon>Bacilli</taxon>
        <taxon>Bacillales</taxon>
        <taxon>Bacillaceae</taxon>
        <taxon>Bacillus</taxon>
    </lineage>
</organism>
<reference evidence="3 4" key="1">
    <citation type="submission" date="2021-10" db="EMBL/GenBank/DDBJ databases">
        <authorList>
            <person name="Criscuolo A."/>
        </authorList>
    </citation>
    <scope>NUCLEOTIDE SEQUENCE [LARGE SCALE GENOMIC DNA]</scope>
    <source>
        <strain evidence="4">CIP 111899</strain>
    </source>
</reference>
<dbReference type="InterPro" id="IPR023809">
    <property type="entry name" value="Thiopep_bacteriocin_synth_dom"/>
</dbReference>
<keyword evidence="4" id="KW-1185">Reference proteome</keyword>
<evidence type="ECO:0000313" key="4">
    <source>
        <dbReference type="Proteomes" id="UP000789423"/>
    </source>
</evidence>
<dbReference type="NCBIfam" id="TIGR03891">
    <property type="entry name" value="thiopep_ocin"/>
    <property type="match status" value="1"/>
</dbReference>
<feature type="domain" description="Thiopeptide-type bacteriocin biosynthesis" evidence="2">
    <location>
        <begin position="804"/>
        <end position="1065"/>
    </location>
</feature>
<dbReference type="RefSeq" id="WP_230576734.1">
    <property type="nucleotide sequence ID" value="NZ_CAKJTI010000039.1"/>
</dbReference>
<dbReference type="EMBL" id="CAKJTI010000039">
    <property type="protein sequence ID" value="CAG9614797.1"/>
    <property type="molecule type" value="Genomic_DNA"/>
</dbReference>
<dbReference type="Pfam" id="PF04738">
    <property type="entry name" value="Lant_dehydr_N"/>
    <property type="match status" value="1"/>
</dbReference>
<comment type="caution">
    <text evidence="3">The sequence shown here is derived from an EMBL/GenBank/DDBJ whole genome shotgun (WGS) entry which is preliminary data.</text>
</comment>
<dbReference type="Pfam" id="PF14028">
    <property type="entry name" value="Lant_dehydr_C"/>
    <property type="match status" value="1"/>
</dbReference>
<dbReference type="InterPro" id="IPR006827">
    <property type="entry name" value="Lant_deHydtase_N"/>
</dbReference>
<name>A0ABN8A106_9BACI</name>
<evidence type="ECO:0000259" key="1">
    <source>
        <dbReference type="Pfam" id="PF04738"/>
    </source>
</evidence>
<evidence type="ECO:0000313" key="3">
    <source>
        <dbReference type="EMBL" id="CAG9614797.1"/>
    </source>
</evidence>
<sequence>MQTTKERVVDQTRYSSYKSPYQALDFFMLRTPVFPLEKYMALSSIGTNKGSDKQRVFNEVKEYTTAAIDNPVFREAIAVASLPLHQSLDKLHKGSSKKSKQILFSLLSYYIRMSVRPTPFGLFSGVAIGTFKENTEIILNKHFEKRSRPDMQWLCNVVKLLEQDYTLLSNLLVQKNHLLYKHGDILILPYLSSHGVKEDSTIDNASFKITPVIEDVLNLASSPIKFKELICKIHSKYQEVPQEKIALYLSSMVEKEFLITELRPPLLGASPFEYVLQKVESLHPNPMKGQLYQQLNSIYQAINEYNCSELGQGEEQYISLIEEMMNVAKTKYALQVDLKINTEKTQLNKSVKQDIERAAEILLKISSRKRGSEHIQMYYDEFVEMYGYYSEVPVLELLDNGLGIGAPPTYANPPSLKTFNSSNKNTKRDFILFSWITDCLASGKNTLQLTDQMIKELEGETKDLIDAPDSFDIYFTIASKSQKAIDCKEYTLVIGPNGGSFGAGKTFGRFVNMLGDENLEKLKDIHILEQELNPDAIFAEVSYLPSSSRVANVMLAPSIREYEIPIGTNSSKDASHTLDVSDLVVGASSNRLYLKSKSLGKEVIPVTGHMVNHMNGVPNIYRFLMDIGFERQRIWEPFNWGEADQLPFLPRVQYENTVLYPATWRFNKLVSPFSKVCNEDDWEHALKEWKETYKIPRYINLTDFDNRILLDLDNKVHQEFIFQKFSKLKEGHHLIFTELGFSLDENWVTSKNNENEFFLMEGIFPIVKRSSYQEKEVKRTLVLPNTKKNYVPKINRFKNMGSDWLYLKLYGPSDRIDELIYNEIRKFCNSTQAEGIVKHSFFMRYADPQSHIRLRFQGDPQVLLNSLLPLIHSWVNSLMKKGLVDEMKLDPYNPEIERYGGPDFIEIAEELFSFDSRVAAELILWKELEGVDFNKNLLAVMSIVHILEASGLSMEKQLSWLNMIVPNQKQLKEFRENKKLFIQLCDTANDWSNLKEHENLSKLHNIFSIREATISNYFKKVYSANLDTLTNHPDDILASVIHLHLNRLGIHSTDEEHIMKLTKHTIQSLFFTKNNLNTFQKH</sequence>
<gene>
    <name evidence="3" type="primary">nisB</name>
    <name evidence="3" type="ORF">BACCIP111899_04030</name>
</gene>
<feature type="domain" description="Lantibiotic dehydratase N-terminal" evidence="1">
    <location>
        <begin position="70"/>
        <end position="720"/>
    </location>
</feature>
<protein>
    <submittedName>
        <fullName evidence="3">Nisin biosynthesis protein NisB</fullName>
    </submittedName>
</protein>
<evidence type="ECO:0000259" key="2">
    <source>
        <dbReference type="Pfam" id="PF14028"/>
    </source>
</evidence>
<accession>A0ABN8A106</accession>
<dbReference type="Proteomes" id="UP000789423">
    <property type="component" value="Unassembled WGS sequence"/>
</dbReference>